<dbReference type="InterPro" id="IPR050712">
    <property type="entry name" value="NAD(P)H-dep_reductase"/>
</dbReference>
<dbReference type="InterPro" id="IPR005025">
    <property type="entry name" value="FMN_Rdtase-like_dom"/>
</dbReference>
<protein>
    <submittedName>
        <fullName evidence="3">Azobenzene reductase</fullName>
        <ecNumber evidence="3">1.7.1.6</ecNumber>
    </submittedName>
</protein>
<evidence type="ECO:0000313" key="3">
    <source>
        <dbReference type="EMBL" id="MBP1938076.1"/>
    </source>
</evidence>
<name>A0ABS4H6G9_9BACL</name>
<comment type="similarity">
    <text evidence="1">Belongs to the azoreductase type 2 family.</text>
</comment>
<evidence type="ECO:0000259" key="2">
    <source>
        <dbReference type="Pfam" id="PF03358"/>
    </source>
</evidence>
<comment type="caution">
    <text evidence="3">The sequence shown here is derived from an EMBL/GenBank/DDBJ whole genome shotgun (WGS) entry which is preliminary data.</text>
</comment>
<proteinExistence type="inferred from homology"/>
<evidence type="ECO:0000256" key="1">
    <source>
        <dbReference type="ARBA" id="ARBA00009428"/>
    </source>
</evidence>
<dbReference type="Gene3D" id="3.40.50.360">
    <property type="match status" value="1"/>
</dbReference>
<evidence type="ECO:0000313" key="4">
    <source>
        <dbReference type="Proteomes" id="UP001519273"/>
    </source>
</evidence>
<dbReference type="GO" id="GO:0050446">
    <property type="term" value="F:azobenzene reductase (NADP+) activity"/>
    <property type="evidence" value="ECO:0007669"/>
    <property type="project" value="UniProtKB-EC"/>
</dbReference>
<dbReference type="EMBL" id="JAGGKP010000010">
    <property type="protein sequence ID" value="MBP1938076.1"/>
    <property type="molecule type" value="Genomic_DNA"/>
</dbReference>
<dbReference type="Pfam" id="PF03358">
    <property type="entry name" value="FMN_red"/>
    <property type="match status" value="1"/>
</dbReference>
<dbReference type="RefSeq" id="WP_209851895.1">
    <property type="nucleotide sequence ID" value="NZ_CBCRVE010000004.1"/>
</dbReference>
<sequence length="191" mass="21291">MNIVIITGSNRRASTSTKLAEYIKEYIVRREYQVKLFDLYRTPLPFYSPDESFYDHKGLAELQSAMKKADAIVLASPEYHGGMSGVLKNALDHLGQTHFSGKPVLCVSSAGGAVGVSSLQQMQATVRNLHGINCPEWLSIGGSQRQRFELENADYEDGNEIEARIRRVVDSFLRLAQIVRARSNLEAEVSL</sequence>
<dbReference type="PANTHER" id="PTHR30543">
    <property type="entry name" value="CHROMATE REDUCTASE"/>
    <property type="match status" value="1"/>
</dbReference>
<feature type="domain" description="NADPH-dependent FMN reductase-like" evidence="2">
    <location>
        <begin position="1"/>
        <end position="141"/>
    </location>
</feature>
<accession>A0ABS4H6G9</accession>
<reference evidence="3 4" key="1">
    <citation type="submission" date="2021-03" db="EMBL/GenBank/DDBJ databases">
        <title>Genomic Encyclopedia of Type Strains, Phase IV (KMG-IV): sequencing the most valuable type-strain genomes for metagenomic binning, comparative biology and taxonomic classification.</title>
        <authorList>
            <person name="Goeker M."/>
        </authorList>
    </citation>
    <scope>NUCLEOTIDE SEQUENCE [LARGE SCALE GENOMIC DNA]</scope>
    <source>
        <strain evidence="3 4">DSM 23491</strain>
    </source>
</reference>
<dbReference type="Proteomes" id="UP001519273">
    <property type="component" value="Unassembled WGS sequence"/>
</dbReference>
<dbReference type="EC" id="1.7.1.6" evidence="3"/>
<dbReference type="PANTHER" id="PTHR30543:SF21">
    <property type="entry name" value="NAD(P)H-DEPENDENT FMN REDUCTASE LOT6"/>
    <property type="match status" value="1"/>
</dbReference>
<organism evidence="3 4">
    <name type="scientific">Paenibacillus sediminis</name>
    <dbReference type="NCBI Taxonomy" id="664909"/>
    <lineage>
        <taxon>Bacteria</taxon>
        <taxon>Bacillati</taxon>
        <taxon>Bacillota</taxon>
        <taxon>Bacilli</taxon>
        <taxon>Bacillales</taxon>
        <taxon>Paenibacillaceae</taxon>
        <taxon>Paenibacillus</taxon>
    </lineage>
</organism>
<keyword evidence="4" id="KW-1185">Reference proteome</keyword>
<gene>
    <name evidence="3" type="ORF">J2Z20_002994</name>
</gene>
<dbReference type="InterPro" id="IPR029039">
    <property type="entry name" value="Flavoprotein-like_sf"/>
</dbReference>
<keyword evidence="3" id="KW-0560">Oxidoreductase</keyword>
<dbReference type="SUPFAM" id="SSF52218">
    <property type="entry name" value="Flavoproteins"/>
    <property type="match status" value="1"/>
</dbReference>